<feature type="region of interest" description="Disordered" evidence="3">
    <location>
        <begin position="1"/>
        <end position="26"/>
    </location>
</feature>
<dbReference type="AlphaFoldDB" id="A0A9P5MMT7"/>
<proteinExistence type="inferred from homology"/>
<dbReference type="GO" id="GO:0047617">
    <property type="term" value="F:fatty acyl-CoA hydrolase activity"/>
    <property type="evidence" value="ECO:0007669"/>
    <property type="project" value="InterPro"/>
</dbReference>
<evidence type="ECO:0000313" key="5">
    <source>
        <dbReference type="EMBL" id="KAF8464967.1"/>
    </source>
</evidence>
<evidence type="ECO:0000259" key="4">
    <source>
        <dbReference type="Pfam" id="PF03061"/>
    </source>
</evidence>
<dbReference type="Pfam" id="PF03061">
    <property type="entry name" value="4HBT"/>
    <property type="match status" value="1"/>
</dbReference>
<dbReference type="Gene3D" id="3.10.129.10">
    <property type="entry name" value="Hotdog Thioesterase"/>
    <property type="match status" value="1"/>
</dbReference>
<dbReference type="SUPFAM" id="SSF54637">
    <property type="entry name" value="Thioesterase/thiol ester dehydrase-isomerase"/>
    <property type="match status" value="1"/>
</dbReference>
<evidence type="ECO:0000256" key="1">
    <source>
        <dbReference type="ARBA" id="ARBA00008324"/>
    </source>
</evidence>
<reference evidence="5" key="2">
    <citation type="journal article" date="2020" name="Nat. Commun.">
        <title>Large-scale genome sequencing of mycorrhizal fungi provides insights into the early evolution of symbiotic traits.</title>
        <authorList>
            <person name="Miyauchi S."/>
            <person name="Kiss E."/>
            <person name="Kuo A."/>
            <person name="Drula E."/>
            <person name="Kohler A."/>
            <person name="Sanchez-Garcia M."/>
            <person name="Morin E."/>
            <person name="Andreopoulos B."/>
            <person name="Barry K.W."/>
            <person name="Bonito G."/>
            <person name="Buee M."/>
            <person name="Carver A."/>
            <person name="Chen C."/>
            <person name="Cichocki N."/>
            <person name="Clum A."/>
            <person name="Culley D."/>
            <person name="Crous P.W."/>
            <person name="Fauchery L."/>
            <person name="Girlanda M."/>
            <person name="Hayes R.D."/>
            <person name="Keri Z."/>
            <person name="LaButti K."/>
            <person name="Lipzen A."/>
            <person name="Lombard V."/>
            <person name="Magnuson J."/>
            <person name="Maillard F."/>
            <person name="Murat C."/>
            <person name="Nolan M."/>
            <person name="Ohm R.A."/>
            <person name="Pangilinan J."/>
            <person name="Pereira M.F."/>
            <person name="Perotto S."/>
            <person name="Peter M."/>
            <person name="Pfister S."/>
            <person name="Riley R."/>
            <person name="Sitrit Y."/>
            <person name="Stielow J.B."/>
            <person name="Szollosi G."/>
            <person name="Zifcakova L."/>
            <person name="Stursova M."/>
            <person name="Spatafora J.W."/>
            <person name="Tedersoo L."/>
            <person name="Vaario L.M."/>
            <person name="Yamada A."/>
            <person name="Yan M."/>
            <person name="Wang P."/>
            <person name="Xu J."/>
            <person name="Bruns T."/>
            <person name="Baldrian P."/>
            <person name="Vilgalys R."/>
            <person name="Dunand C."/>
            <person name="Henrissat B."/>
            <person name="Grigoriev I.V."/>
            <person name="Hibbett D."/>
            <person name="Nagy L.G."/>
            <person name="Martin F.M."/>
        </authorList>
    </citation>
    <scope>NUCLEOTIDE SEQUENCE</scope>
    <source>
        <strain evidence="5">Prilba</strain>
    </source>
</reference>
<protein>
    <submittedName>
        <fullName evidence="5">HotDog domain-containing protein</fullName>
    </submittedName>
</protein>
<dbReference type="NCBIfam" id="TIGR00369">
    <property type="entry name" value="unchar_dom_1"/>
    <property type="match status" value="1"/>
</dbReference>
<reference evidence="5" key="1">
    <citation type="submission" date="2019-10" db="EMBL/GenBank/DDBJ databases">
        <authorList>
            <consortium name="DOE Joint Genome Institute"/>
            <person name="Kuo A."/>
            <person name="Miyauchi S."/>
            <person name="Kiss E."/>
            <person name="Drula E."/>
            <person name="Kohler A."/>
            <person name="Sanchez-Garcia M."/>
            <person name="Andreopoulos B."/>
            <person name="Barry K.W."/>
            <person name="Bonito G."/>
            <person name="Buee M."/>
            <person name="Carver A."/>
            <person name="Chen C."/>
            <person name="Cichocki N."/>
            <person name="Clum A."/>
            <person name="Culley D."/>
            <person name="Crous P.W."/>
            <person name="Fauchery L."/>
            <person name="Girlanda M."/>
            <person name="Hayes R."/>
            <person name="Keri Z."/>
            <person name="LaButti K."/>
            <person name="Lipzen A."/>
            <person name="Lombard V."/>
            <person name="Magnuson J."/>
            <person name="Maillard F."/>
            <person name="Morin E."/>
            <person name="Murat C."/>
            <person name="Nolan M."/>
            <person name="Ohm R."/>
            <person name="Pangilinan J."/>
            <person name="Pereira M."/>
            <person name="Perotto S."/>
            <person name="Peter M."/>
            <person name="Riley R."/>
            <person name="Sitrit Y."/>
            <person name="Stielow B."/>
            <person name="Szollosi G."/>
            <person name="Zifcakova L."/>
            <person name="Stursova M."/>
            <person name="Spatafora J.W."/>
            <person name="Tedersoo L."/>
            <person name="Vaario L.-M."/>
            <person name="Yamada A."/>
            <person name="Yan M."/>
            <person name="Wang P."/>
            <person name="Xu J."/>
            <person name="Bruns T."/>
            <person name="Baldrian P."/>
            <person name="Vilgalys R."/>
            <person name="Henrissat B."/>
            <person name="Grigoriev I.V."/>
            <person name="Hibbett D."/>
            <person name="Nagy L.G."/>
            <person name="Martin F.M."/>
        </authorList>
    </citation>
    <scope>NUCLEOTIDE SEQUENCE</scope>
    <source>
        <strain evidence="5">Prilba</strain>
    </source>
</reference>
<keyword evidence="6" id="KW-1185">Reference proteome</keyword>
<dbReference type="InterPro" id="IPR039298">
    <property type="entry name" value="ACOT13"/>
</dbReference>
<dbReference type="PANTHER" id="PTHR21660:SF1">
    <property type="entry name" value="ACYL-COENZYME A THIOESTERASE 13"/>
    <property type="match status" value="1"/>
</dbReference>
<gene>
    <name evidence="5" type="ORF">DFH94DRAFT_392151</name>
</gene>
<dbReference type="PANTHER" id="PTHR21660">
    <property type="entry name" value="THIOESTERASE SUPERFAMILY MEMBER-RELATED"/>
    <property type="match status" value="1"/>
</dbReference>
<name>A0A9P5MMT7_9AGAM</name>
<dbReference type="InterPro" id="IPR029069">
    <property type="entry name" value="HotDog_dom_sf"/>
</dbReference>
<comment type="caution">
    <text evidence="5">The sequence shown here is derived from an EMBL/GenBank/DDBJ whole genome shotgun (WGS) entry which is preliminary data.</text>
</comment>
<comment type="similarity">
    <text evidence="1">Belongs to the thioesterase PaaI family.</text>
</comment>
<dbReference type="OrthoDB" id="2831072at2759"/>
<keyword evidence="2" id="KW-0378">Hydrolase</keyword>
<dbReference type="Proteomes" id="UP000759537">
    <property type="component" value="Unassembled WGS sequence"/>
</dbReference>
<sequence>MALPLEDNKNDAASPADDSRIKGNLPPKVKHMLDSVLHELMARPNVFGAAIGERIDITEASIVPKVEESSRSEARVVCEVTVAEDMLNPEGSLHGGCAAFLIDACTTLVFLAAARCAGVSATMNIVYHAPAAPGAKLRIVNSAIAMGARIMSARSEIWDDTAKRLCVTGVHIKMEPSAPKQKQKL</sequence>
<dbReference type="InterPro" id="IPR006683">
    <property type="entry name" value="Thioestr_dom"/>
</dbReference>
<evidence type="ECO:0000256" key="3">
    <source>
        <dbReference type="SAM" id="MobiDB-lite"/>
    </source>
</evidence>
<dbReference type="CDD" id="cd03443">
    <property type="entry name" value="PaaI_thioesterase"/>
    <property type="match status" value="1"/>
</dbReference>
<dbReference type="EMBL" id="WHVB01000051">
    <property type="protein sequence ID" value="KAF8464967.1"/>
    <property type="molecule type" value="Genomic_DNA"/>
</dbReference>
<accession>A0A9P5MMT7</accession>
<feature type="domain" description="Thioesterase" evidence="4">
    <location>
        <begin position="91"/>
        <end position="163"/>
    </location>
</feature>
<evidence type="ECO:0000256" key="2">
    <source>
        <dbReference type="ARBA" id="ARBA00022801"/>
    </source>
</evidence>
<feature type="compositionally biased region" description="Basic and acidic residues" evidence="3">
    <location>
        <begin position="1"/>
        <end position="10"/>
    </location>
</feature>
<evidence type="ECO:0000313" key="6">
    <source>
        <dbReference type="Proteomes" id="UP000759537"/>
    </source>
</evidence>
<dbReference type="InterPro" id="IPR003736">
    <property type="entry name" value="PAAI_dom"/>
</dbReference>
<organism evidence="5 6">
    <name type="scientific">Russula ochroleuca</name>
    <dbReference type="NCBI Taxonomy" id="152965"/>
    <lineage>
        <taxon>Eukaryota</taxon>
        <taxon>Fungi</taxon>
        <taxon>Dikarya</taxon>
        <taxon>Basidiomycota</taxon>
        <taxon>Agaricomycotina</taxon>
        <taxon>Agaricomycetes</taxon>
        <taxon>Russulales</taxon>
        <taxon>Russulaceae</taxon>
        <taxon>Russula</taxon>
    </lineage>
</organism>